<dbReference type="InterPro" id="IPR036388">
    <property type="entry name" value="WH-like_DNA-bd_sf"/>
</dbReference>
<feature type="domain" description="HTH lysR-type" evidence="5">
    <location>
        <begin position="13"/>
        <end position="63"/>
    </location>
</feature>
<dbReference type="Gene3D" id="1.10.10.10">
    <property type="entry name" value="Winged helix-like DNA-binding domain superfamily/Winged helix DNA-binding domain"/>
    <property type="match status" value="1"/>
</dbReference>
<reference evidence="6 7" key="1">
    <citation type="submission" date="2020-01" db="EMBL/GenBank/DDBJ databases">
        <title>Genomes of bacteria type strains.</title>
        <authorList>
            <person name="Chen J."/>
            <person name="Zhu S."/>
            <person name="Chen J."/>
        </authorList>
    </citation>
    <scope>NUCLEOTIDE SEQUENCE [LARGE SCALE GENOMIC DNA]</scope>
    <source>
        <strain evidence="6 7">KCTC 52919</strain>
    </source>
</reference>
<comment type="similarity">
    <text evidence="1">Belongs to the LysR transcriptional regulatory family.</text>
</comment>
<dbReference type="EMBL" id="JAAAMJ010000003">
    <property type="protein sequence ID" value="NDV86335.1"/>
    <property type="molecule type" value="Genomic_DNA"/>
</dbReference>
<comment type="caution">
    <text evidence="6">The sequence shown here is derived from an EMBL/GenBank/DDBJ whole genome shotgun (WGS) entry which is preliminary data.</text>
</comment>
<evidence type="ECO:0000256" key="2">
    <source>
        <dbReference type="ARBA" id="ARBA00023015"/>
    </source>
</evidence>
<protein>
    <submittedName>
        <fullName evidence="6">LysR family transcriptional regulator</fullName>
    </submittedName>
</protein>
<dbReference type="PRINTS" id="PR00039">
    <property type="entry name" value="HTHLYSR"/>
</dbReference>
<evidence type="ECO:0000256" key="1">
    <source>
        <dbReference type="ARBA" id="ARBA00009437"/>
    </source>
</evidence>
<evidence type="ECO:0000313" key="7">
    <source>
        <dbReference type="Proteomes" id="UP000476332"/>
    </source>
</evidence>
<dbReference type="GO" id="GO:0003700">
    <property type="term" value="F:DNA-binding transcription factor activity"/>
    <property type="evidence" value="ECO:0007669"/>
    <property type="project" value="InterPro"/>
</dbReference>
<accession>A0A6L9MET2</accession>
<dbReference type="InterPro" id="IPR000847">
    <property type="entry name" value="LysR_HTH_N"/>
</dbReference>
<dbReference type="GO" id="GO:0003677">
    <property type="term" value="F:DNA binding"/>
    <property type="evidence" value="ECO:0007669"/>
    <property type="project" value="UniProtKB-KW"/>
</dbReference>
<dbReference type="Gene3D" id="3.40.190.290">
    <property type="match status" value="1"/>
</dbReference>
<dbReference type="AlphaFoldDB" id="A0A6L9MET2"/>
<dbReference type="SUPFAM" id="SSF53850">
    <property type="entry name" value="Periplasmic binding protein-like II"/>
    <property type="match status" value="1"/>
</dbReference>
<dbReference type="Pfam" id="PF00126">
    <property type="entry name" value="HTH_1"/>
    <property type="match status" value="1"/>
</dbReference>
<gene>
    <name evidence="6" type="ORF">GTW51_06430</name>
</gene>
<keyword evidence="2" id="KW-0805">Transcription regulation</keyword>
<dbReference type="InterPro" id="IPR036390">
    <property type="entry name" value="WH_DNA-bd_sf"/>
</dbReference>
<organism evidence="6 7">
    <name type="scientific">Aurantimonas aggregata</name>
    <dbReference type="NCBI Taxonomy" id="2047720"/>
    <lineage>
        <taxon>Bacteria</taxon>
        <taxon>Pseudomonadati</taxon>
        <taxon>Pseudomonadota</taxon>
        <taxon>Alphaproteobacteria</taxon>
        <taxon>Hyphomicrobiales</taxon>
        <taxon>Aurantimonadaceae</taxon>
        <taxon>Aurantimonas</taxon>
    </lineage>
</organism>
<evidence type="ECO:0000256" key="3">
    <source>
        <dbReference type="ARBA" id="ARBA00023125"/>
    </source>
</evidence>
<keyword evidence="7" id="KW-1185">Reference proteome</keyword>
<dbReference type="CDD" id="cd08422">
    <property type="entry name" value="PBP2_CrgA_like"/>
    <property type="match status" value="1"/>
</dbReference>
<dbReference type="SUPFAM" id="SSF46785">
    <property type="entry name" value="Winged helix' DNA-binding domain"/>
    <property type="match status" value="1"/>
</dbReference>
<name>A0A6L9MET2_9HYPH</name>
<dbReference type="PANTHER" id="PTHR30537">
    <property type="entry name" value="HTH-TYPE TRANSCRIPTIONAL REGULATOR"/>
    <property type="match status" value="1"/>
</dbReference>
<dbReference type="FunFam" id="1.10.10.10:FF:000001">
    <property type="entry name" value="LysR family transcriptional regulator"/>
    <property type="match status" value="1"/>
</dbReference>
<evidence type="ECO:0000259" key="5">
    <source>
        <dbReference type="PROSITE" id="PS50931"/>
    </source>
</evidence>
<dbReference type="Proteomes" id="UP000476332">
    <property type="component" value="Unassembled WGS sequence"/>
</dbReference>
<evidence type="ECO:0000313" key="6">
    <source>
        <dbReference type="EMBL" id="NDV86335.1"/>
    </source>
</evidence>
<sequence>MTFDSRLLNGIGVLSAVVEAGSFVRAGEALGLTQSAVSRAVARLEERVGLRIFNRNARSITLTDEGRLFYERVAPHLSSIEEAATDAAGSVGQVRGRLRLNVDGCFGHYVLLPTIQTFLSRHPDLAAEIHVRDRMGDLVAENFDVGIHFGEPQMSSLTCRLLLRTRVLTCASPAYLERNGAPDGPSDLSGRECILMRDPATGKHYDWDFIRGGERVWVKVSGRLTVTDTGGLLAACLSGHGIGQPLEIYTRPFLADGRLVQLLPDWAEEVFPLYVYHHSPKSMSAKVRALLDFVTEITS</sequence>
<proteinExistence type="inferred from homology"/>
<dbReference type="InterPro" id="IPR005119">
    <property type="entry name" value="LysR_subst-bd"/>
</dbReference>
<dbReference type="InterPro" id="IPR058163">
    <property type="entry name" value="LysR-type_TF_proteobact-type"/>
</dbReference>
<dbReference type="Pfam" id="PF03466">
    <property type="entry name" value="LysR_substrate"/>
    <property type="match status" value="1"/>
</dbReference>
<dbReference type="PANTHER" id="PTHR30537:SF5">
    <property type="entry name" value="HTH-TYPE TRANSCRIPTIONAL ACTIVATOR TTDR-RELATED"/>
    <property type="match status" value="1"/>
</dbReference>
<keyword evidence="4" id="KW-0804">Transcription</keyword>
<dbReference type="RefSeq" id="WP_163043088.1">
    <property type="nucleotide sequence ID" value="NZ_JAAAMJ010000003.1"/>
</dbReference>
<dbReference type="PROSITE" id="PS50931">
    <property type="entry name" value="HTH_LYSR"/>
    <property type="match status" value="1"/>
</dbReference>
<keyword evidence="3" id="KW-0238">DNA-binding</keyword>
<evidence type="ECO:0000256" key="4">
    <source>
        <dbReference type="ARBA" id="ARBA00023163"/>
    </source>
</evidence>